<keyword evidence="3" id="KW-1185">Reference proteome</keyword>
<name>A0A1T4LJM6_9ENTE</name>
<organism evidence="2 3">
    <name type="scientific">Pilibacter termitis</name>
    <dbReference type="NCBI Taxonomy" id="263852"/>
    <lineage>
        <taxon>Bacteria</taxon>
        <taxon>Bacillati</taxon>
        <taxon>Bacillota</taxon>
        <taxon>Bacilli</taxon>
        <taxon>Lactobacillales</taxon>
        <taxon>Enterococcaceae</taxon>
        <taxon>Pilibacter</taxon>
    </lineage>
</organism>
<keyword evidence="1" id="KW-0812">Transmembrane</keyword>
<evidence type="ECO:0000313" key="2">
    <source>
        <dbReference type="EMBL" id="SJZ54757.1"/>
    </source>
</evidence>
<keyword evidence="1" id="KW-1133">Transmembrane helix</keyword>
<proteinExistence type="predicted"/>
<sequence length="168" mass="18860">MKKKLLTIAKGVFVFCSIGSMAFVAWFLYAENKANSEAPDNWLLMNKDNPNLFFIKNNNTLIDFDDTTFTKENNKFTLKLNAKVSSGKNKMSKEDYLSLFSISQGNEKIDVSGVTMTNVNGMEVNELGKNERGNISLEVSIQTSDAITISNPEMKKIKKEIKLGLQEN</sequence>
<evidence type="ECO:0000256" key="1">
    <source>
        <dbReference type="SAM" id="Phobius"/>
    </source>
</evidence>
<keyword evidence="1" id="KW-0472">Membrane</keyword>
<protein>
    <submittedName>
        <fullName evidence="2">Uncharacterized protein</fullName>
    </submittedName>
</protein>
<dbReference type="AlphaFoldDB" id="A0A1T4LJM6"/>
<gene>
    <name evidence="2" type="ORF">SAMN02745116_00683</name>
</gene>
<feature type="transmembrane region" description="Helical" evidence="1">
    <location>
        <begin position="12"/>
        <end position="29"/>
    </location>
</feature>
<evidence type="ECO:0000313" key="3">
    <source>
        <dbReference type="Proteomes" id="UP000190328"/>
    </source>
</evidence>
<dbReference type="RefSeq" id="WP_078806641.1">
    <property type="nucleotide sequence ID" value="NZ_FUXI01000006.1"/>
</dbReference>
<reference evidence="2 3" key="1">
    <citation type="submission" date="2017-02" db="EMBL/GenBank/DDBJ databases">
        <authorList>
            <person name="Peterson S.W."/>
        </authorList>
    </citation>
    <scope>NUCLEOTIDE SEQUENCE [LARGE SCALE GENOMIC DNA]</scope>
    <source>
        <strain evidence="2 3">ATCC BAA-1030</strain>
    </source>
</reference>
<dbReference type="EMBL" id="FUXI01000006">
    <property type="protein sequence ID" value="SJZ54757.1"/>
    <property type="molecule type" value="Genomic_DNA"/>
</dbReference>
<accession>A0A1T4LJM6</accession>
<dbReference type="Proteomes" id="UP000190328">
    <property type="component" value="Unassembled WGS sequence"/>
</dbReference>